<dbReference type="InterPro" id="IPR057106">
    <property type="entry name" value="NXPE4_C"/>
</dbReference>
<accession>A0A9J7MRC3</accession>
<evidence type="ECO:0000313" key="5">
    <source>
        <dbReference type="RefSeq" id="XP_035676865.1"/>
    </source>
</evidence>
<feature type="domain" description="NXPE C-terminal" evidence="3">
    <location>
        <begin position="887"/>
        <end position="1011"/>
    </location>
</feature>
<dbReference type="InterPro" id="IPR025883">
    <property type="entry name" value="Cadherin-like_domain"/>
</dbReference>
<feature type="domain" description="Cadherin-like beta-sandwich-like" evidence="2">
    <location>
        <begin position="715"/>
        <end position="801"/>
    </location>
</feature>
<dbReference type="OrthoDB" id="2016263at2759"/>
<dbReference type="RefSeq" id="XP_035676865.1">
    <property type="nucleotide sequence ID" value="XM_035820972.1"/>
</dbReference>
<dbReference type="InterPro" id="IPR004344">
    <property type="entry name" value="TTL/TTLL_fam"/>
</dbReference>
<dbReference type="AlphaFoldDB" id="A0A9J7MRC3"/>
<evidence type="ECO:0000313" key="6">
    <source>
        <dbReference type="RefSeq" id="XP_035676866.1"/>
    </source>
</evidence>
<keyword evidence="1" id="KW-1133">Transmembrane helix</keyword>
<dbReference type="GeneID" id="118415978"/>
<reference evidence="4" key="1">
    <citation type="journal article" date="2020" name="Nat. Ecol. Evol.">
        <title>Deeply conserved synteny resolves early events in vertebrate evolution.</title>
        <authorList>
            <person name="Simakov O."/>
            <person name="Marletaz F."/>
            <person name="Yue J.X."/>
            <person name="O'Connell B."/>
            <person name="Jenkins J."/>
            <person name="Brandt A."/>
            <person name="Calef R."/>
            <person name="Tung C.H."/>
            <person name="Huang T.K."/>
            <person name="Schmutz J."/>
            <person name="Satoh N."/>
            <person name="Yu J.K."/>
            <person name="Putnam N.H."/>
            <person name="Green R.E."/>
            <person name="Rokhsar D.S."/>
        </authorList>
    </citation>
    <scope>NUCLEOTIDE SEQUENCE [LARGE SCALE GENOMIC DNA]</scope>
    <source>
        <strain evidence="4">S238N-H82</strain>
    </source>
</reference>
<dbReference type="Pfam" id="PF24536">
    <property type="entry name" value="NXPE4_C"/>
    <property type="match status" value="1"/>
</dbReference>
<gene>
    <name evidence="5 6" type="primary">LOC118415978</name>
</gene>
<protein>
    <submittedName>
        <fullName evidence="5 6">Cadherin-like and PC-esterase domain-containing protein 1 isoform X1</fullName>
    </submittedName>
</protein>
<dbReference type="Pfam" id="PF03133">
    <property type="entry name" value="TTL"/>
    <property type="match status" value="2"/>
</dbReference>
<organism evidence="4 6">
    <name type="scientific">Branchiostoma floridae</name>
    <name type="common">Florida lancelet</name>
    <name type="synonym">Amphioxus</name>
    <dbReference type="NCBI Taxonomy" id="7739"/>
    <lineage>
        <taxon>Eukaryota</taxon>
        <taxon>Metazoa</taxon>
        <taxon>Chordata</taxon>
        <taxon>Cephalochordata</taxon>
        <taxon>Leptocardii</taxon>
        <taxon>Amphioxiformes</taxon>
        <taxon>Branchiostomatidae</taxon>
        <taxon>Branchiostoma</taxon>
    </lineage>
</organism>
<keyword evidence="4" id="KW-1185">Reference proteome</keyword>
<dbReference type="PANTHER" id="PTHR14776">
    <property type="entry name" value="CADHERIN-LIKE AND PC-ESTERASE DOMAIN-CONTAINING PROTEIN 1"/>
    <property type="match status" value="1"/>
</dbReference>
<dbReference type="Proteomes" id="UP000001554">
    <property type="component" value="Chromosome 5"/>
</dbReference>
<proteinExistence type="predicted"/>
<evidence type="ECO:0000313" key="4">
    <source>
        <dbReference type="Proteomes" id="UP000001554"/>
    </source>
</evidence>
<dbReference type="Gene3D" id="3.30.470.20">
    <property type="entry name" value="ATP-grasp fold, B domain"/>
    <property type="match status" value="1"/>
</dbReference>
<sequence length="1160" mass="132342">MAGSACTRHYTRMRFLCSLRSPWRDISLLVLAVTVFSLYLTYTMDSQVSKEEALLPSRKGRKVGLGLQGNAWINSVQRNILEGMEQEGAKVPNGPVLSELSPLQRKLVELEKKTLERFTNHDRVVVIRGHSKVIARDLSLYEQAFHKHGFYVRIPAGFRSNITGFSNYSSSYEDVQLFEATVEQSQDALQQSHRAVLEGEKEGWMVLLCMTFTDGDTGEGMCIHKATYGHLKPHQKVNRIPGVRTTLWRKDGFCHTMSAARKIPALRRSPLAPMCWVMPLEFEQFLSVADAVGGEAKWVFKSINPGGNIYILQPTKDRDYARIKQYRTRKAVVQQYFPNPLLIFGMPVSIRAYVLVTSVSPLRAFLHSEGLVNYRHDYQRSFRKVPSRIWYFGQLRQYLAHNHGPEAAEVAFRNMQSVITQTLLVSESALAGHFGGYSANPMEGLYKCKNCFQLLGFDLIYNSSLYPMVLEVNGQPHMQVSLNEFENETTISPEVCELQDEGWASNSIKQDAAEDMVGMLFSEQLVAMEVADALEELELNVGILGVNCLPSHEYCLTEEDLEYILDTRRETVNRGSFMQLYPSPDSEKYAILLKDLSRFAGVDMSAPKPLRAGNQKIKDILDNTIRHNTPIMHQLVSALEQVYASREIERHRFDELSPEEEADEEEDVVGLQHQSHRLIHNAFQDVPLDEKYQRPECNDDKATMPYLSGVFTEPKLEFSPAFSPLVAEYHVTVPYDTLLIKVWAFATSCDAEARLEEKDGLSRPANYSLGLGENRINFLVVDLTHTEPWVINTYTLHVYRERLTDTEPAFNPRVPHQVCTMTQDCDMRVFITEPCGLQPIRDQSWDRYMSQHALLPPCQSGDVPGSWVMPCGECRDKSSCHWSMAEWHPGKCRHEVMSRDKLQQCLTGKKVLFIGDSTNRGMMYYLMEQVNGTLTEWDKTHNIKVYNNLNNNRTSVSFAYYPQFWLQPDHRPVFDKALYQLMRRSLPLKNSSDTILVVGGVHWLATHHLNVVKHSLEKEGLTGVRVIMKSLGSGFHLPVDGIHCLSQQEQHKLLMHNAGLSDFARQLGFDVVETFNVTLLRCKDFLQGKCACHFHKVRQVRGEHTAANITKRETLPPHRQYTDPGGEEEDMYGPVHYHVEGDINALYSEILLNRICDIPR</sequence>
<dbReference type="OMA" id="HRYTVVI"/>
<evidence type="ECO:0000256" key="1">
    <source>
        <dbReference type="SAM" id="Phobius"/>
    </source>
</evidence>
<dbReference type="KEGG" id="bfo:118415978"/>
<evidence type="ECO:0000259" key="2">
    <source>
        <dbReference type="Pfam" id="PF12733"/>
    </source>
</evidence>
<feature type="transmembrane region" description="Helical" evidence="1">
    <location>
        <begin position="21"/>
        <end position="42"/>
    </location>
</feature>
<reference evidence="5 6" key="2">
    <citation type="submission" date="2025-04" db="UniProtKB">
        <authorList>
            <consortium name="RefSeq"/>
        </authorList>
    </citation>
    <scope>IDENTIFICATION</scope>
    <source>
        <strain evidence="5 6">S238N-H82</strain>
        <tissue evidence="5 6">Testes</tissue>
    </source>
</reference>
<evidence type="ECO:0000259" key="3">
    <source>
        <dbReference type="Pfam" id="PF24536"/>
    </source>
</evidence>
<dbReference type="RefSeq" id="XP_035676866.1">
    <property type="nucleotide sequence ID" value="XM_035820973.1"/>
</dbReference>
<dbReference type="PANTHER" id="PTHR14776:SF1">
    <property type="entry name" value="CADHERIN-LIKE AND PC-ESTERASE DOMAIN-CONTAINING PROTEIN 1"/>
    <property type="match status" value="1"/>
</dbReference>
<keyword evidence="1" id="KW-0472">Membrane</keyword>
<keyword evidence="1" id="KW-0812">Transmembrane</keyword>
<name>A0A9J7MRC3_BRAFL</name>
<dbReference type="Pfam" id="PF12733">
    <property type="entry name" value="Cadherin-like"/>
    <property type="match status" value="1"/>
</dbReference>
<dbReference type="PROSITE" id="PS51221">
    <property type="entry name" value="TTL"/>
    <property type="match status" value="1"/>
</dbReference>
<dbReference type="SUPFAM" id="SSF56059">
    <property type="entry name" value="Glutathione synthetase ATP-binding domain-like"/>
    <property type="match status" value="1"/>
</dbReference>